<name>A0ABW2EM86_9BACI</name>
<dbReference type="Gene3D" id="3.90.850.10">
    <property type="entry name" value="Fumarylacetoacetase-like, C-terminal domain"/>
    <property type="match status" value="1"/>
</dbReference>
<keyword evidence="2" id="KW-0479">Metal-binding</keyword>
<dbReference type="Proteomes" id="UP001596410">
    <property type="component" value="Unassembled WGS sequence"/>
</dbReference>
<organism evidence="5 6">
    <name type="scientific">Halobacillus seohaensis</name>
    <dbReference type="NCBI Taxonomy" id="447421"/>
    <lineage>
        <taxon>Bacteria</taxon>
        <taxon>Bacillati</taxon>
        <taxon>Bacillota</taxon>
        <taxon>Bacilli</taxon>
        <taxon>Bacillales</taxon>
        <taxon>Bacillaceae</taxon>
        <taxon>Halobacillus</taxon>
    </lineage>
</organism>
<dbReference type="EC" id="3.7.-.-" evidence="5"/>
<evidence type="ECO:0000259" key="3">
    <source>
        <dbReference type="Pfam" id="PF01557"/>
    </source>
</evidence>
<proteinExistence type="inferred from homology"/>
<dbReference type="InterPro" id="IPR018833">
    <property type="entry name" value="Rv2993c-like_N"/>
</dbReference>
<feature type="domain" description="Rv2993c-like N-terminal" evidence="4">
    <location>
        <begin position="1"/>
        <end position="52"/>
    </location>
</feature>
<dbReference type="GO" id="GO:0016787">
    <property type="term" value="F:hydrolase activity"/>
    <property type="evidence" value="ECO:0007669"/>
    <property type="project" value="UniProtKB-KW"/>
</dbReference>
<keyword evidence="6" id="KW-1185">Reference proteome</keyword>
<evidence type="ECO:0000259" key="4">
    <source>
        <dbReference type="Pfam" id="PF10370"/>
    </source>
</evidence>
<dbReference type="InterPro" id="IPR036663">
    <property type="entry name" value="Fumarylacetoacetase_C_sf"/>
</dbReference>
<evidence type="ECO:0000313" key="5">
    <source>
        <dbReference type="EMBL" id="MFC7062184.1"/>
    </source>
</evidence>
<dbReference type="Pfam" id="PF10370">
    <property type="entry name" value="Rv2993c-like_N"/>
    <property type="match status" value="1"/>
</dbReference>
<evidence type="ECO:0000256" key="1">
    <source>
        <dbReference type="ARBA" id="ARBA00010211"/>
    </source>
</evidence>
<gene>
    <name evidence="5" type="ORF">ACFQIC_09970</name>
</gene>
<dbReference type="InterPro" id="IPR011234">
    <property type="entry name" value="Fumarylacetoacetase-like_C"/>
</dbReference>
<comment type="caution">
    <text evidence="5">The sequence shown here is derived from an EMBL/GenBank/DDBJ whole genome shotgun (WGS) entry which is preliminary data.</text>
</comment>
<dbReference type="SUPFAM" id="SSF56529">
    <property type="entry name" value="FAH"/>
    <property type="match status" value="1"/>
</dbReference>
<reference evidence="6" key="1">
    <citation type="journal article" date="2019" name="Int. J. Syst. Evol. Microbiol.">
        <title>The Global Catalogue of Microorganisms (GCM) 10K type strain sequencing project: providing services to taxonomists for standard genome sequencing and annotation.</title>
        <authorList>
            <consortium name="The Broad Institute Genomics Platform"/>
            <consortium name="The Broad Institute Genome Sequencing Center for Infectious Disease"/>
            <person name="Wu L."/>
            <person name="Ma J."/>
        </authorList>
    </citation>
    <scope>NUCLEOTIDE SEQUENCE [LARGE SCALE GENOMIC DNA]</scope>
    <source>
        <strain evidence="6">CGMCC 4.1621</strain>
    </source>
</reference>
<keyword evidence="5" id="KW-0378">Hydrolase</keyword>
<dbReference type="RefSeq" id="WP_204708122.1">
    <property type="nucleotide sequence ID" value="NZ_JBHSZV010000025.1"/>
</dbReference>
<accession>A0ABW2EM86</accession>
<dbReference type="Pfam" id="PF01557">
    <property type="entry name" value="FAA_hydrolase"/>
    <property type="match status" value="1"/>
</dbReference>
<protein>
    <submittedName>
        <fullName evidence="5">Fumarylacetoacetate hydrolase family protein</fullName>
        <ecNumber evidence="5">3.7.-.-</ecNumber>
    </submittedName>
</protein>
<dbReference type="EMBL" id="JBHSZV010000025">
    <property type="protein sequence ID" value="MFC7062184.1"/>
    <property type="molecule type" value="Genomic_DNA"/>
</dbReference>
<evidence type="ECO:0000256" key="2">
    <source>
        <dbReference type="ARBA" id="ARBA00022723"/>
    </source>
</evidence>
<sequence length="260" mass="28715">MKFVRFEMKDVCGIRQGLLTSVGINEISGDIFNTWKYTGETYLEDQVQLLSPIKPNQIIGIGANFVADKKDLPENTPEMPVFFFKSLSSVTGPESEIKIPDSIEEVKFESEIAVVIGKEAAKIKEENVNDYIFGYTVGNDVTAPQYFHEDGHWTIGKSFNTFTPLGPVIETDFDPSTASIVAIHNGTKKQDSKTDLMIVSIKKMISYLSNVMTLMPGDVILTGSPIGAEFLKDSDEIECRIEGIGSLKNSVIKMKNSTPV</sequence>
<evidence type="ECO:0000313" key="6">
    <source>
        <dbReference type="Proteomes" id="UP001596410"/>
    </source>
</evidence>
<dbReference type="PANTHER" id="PTHR11820:SF7">
    <property type="entry name" value="ACYLPYRUVASE FAHD1, MITOCHONDRIAL"/>
    <property type="match status" value="1"/>
</dbReference>
<comment type="similarity">
    <text evidence="1">Belongs to the FAH family.</text>
</comment>
<feature type="domain" description="Fumarylacetoacetase-like C-terminal" evidence="3">
    <location>
        <begin position="58"/>
        <end position="251"/>
    </location>
</feature>
<dbReference type="PANTHER" id="PTHR11820">
    <property type="entry name" value="ACYLPYRUVASE"/>
    <property type="match status" value="1"/>
</dbReference>